<dbReference type="RefSeq" id="WP_226767324.1">
    <property type="nucleotide sequence ID" value="NZ_BAAAEO010000003.1"/>
</dbReference>
<protein>
    <submittedName>
        <fullName evidence="1">Uncharacterized protein</fullName>
    </submittedName>
</protein>
<gene>
    <name evidence="1" type="ORF">GCM10009098_17920</name>
</gene>
<accession>A0ABN1DS28</accession>
<comment type="caution">
    <text evidence="1">The sequence shown here is derived from an EMBL/GenBank/DDBJ whole genome shotgun (WGS) entry which is preliminary data.</text>
</comment>
<reference evidence="1 2" key="1">
    <citation type="journal article" date="2019" name="Int. J. Syst. Evol. Microbiol.">
        <title>The Global Catalogue of Microorganisms (GCM) 10K type strain sequencing project: providing services to taxonomists for standard genome sequencing and annotation.</title>
        <authorList>
            <consortium name="The Broad Institute Genomics Platform"/>
            <consortium name="The Broad Institute Genome Sequencing Center for Infectious Disease"/>
            <person name="Wu L."/>
            <person name="Ma J."/>
        </authorList>
    </citation>
    <scope>NUCLEOTIDE SEQUENCE [LARGE SCALE GENOMIC DNA]</scope>
    <source>
        <strain evidence="1 2">JCM 14331</strain>
    </source>
</reference>
<name>A0ABN1DS28_9GAMM</name>
<keyword evidence="2" id="KW-1185">Reference proteome</keyword>
<sequence length="144" mass="16844">MKLSLSMPFRLNTKVLLCTETGAITSTFKPDPIRGNFQNVGRHSVALYAQDNQLKLQIDKKVWLFSSSTLNIDYHHKFQQRLTHFAITSPNDNFAINYRAWWADIPDFEPLEPEMDQDEDYLAYIYEVWKTPSIQQALLETWTA</sequence>
<organism evidence="1 2">
    <name type="scientific">Rheinheimera aquimaris</name>
    <dbReference type="NCBI Taxonomy" id="412437"/>
    <lineage>
        <taxon>Bacteria</taxon>
        <taxon>Pseudomonadati</taxon>
        <taxon>Pseudomonadota</taxon>
        <taxon>Gammaproteobacteria</taxon>
        <taxon>Chromatiales</taxon>
        <taxon>Chromatiaceae</taxon>
        <taxon>Rheinheimera</taxon>
    </lineage>
</organism>
<evidence type="ECO:0000313" key="2">
    <source>
        <dbReference type="Proteomes" id="UP001501169"/>
    </source>
</evidence>
<proteinExistence type="predicted"/>
<dbReference type="Proteomes" id="UP001501169">
    <property type="component" value="Unassembled WGS sequence"/>
</dbReference>
<evidence type="ECO:0000313" key="1">
    <source>
        <dbReference type="EMBL" id="GAA0550712.1"/>
    </source>
</evidence>
<dbReference type="EMBL" id="BAAAEO010000003">
    <property type="protein sequence ID" value="GAA0550712.1"/>
    <property type="molecule type" value="Genomic_DNA"/>
</dbReference>